<feature type="coiled-coil region" evidence="1">
    <location>
        <begin position="209"/>
        <end position="375"/>
    </location>
</feature>
<dbReference type="RefSeq" id="XP_057408285.1">
    <property type="nucleotide sequence ID" value="XM_057552302.1"/>
</dbReference>
<dbReference type="InterPro" id="IPR002048">
    <property type="entry name" value="EF_hand_dom"/>
</dbReference>
<dbReference type="SUPFAM" id="SSF47473">
    <property type="entry name" value="EF-hand"/>
    <property type="match status" value="1"/>
</dbReference>
<dbReference type="GeneID" id="103002796"/>
<protein>
    <submittedName>
        <fullName evidence="5">EF-hand calcium-binding domain-containing protein 4A isoform X3</fullName>
    </submittedName>
</protein>
<keyword evidence="4" id="KW-1185">Reference proteome</keyword>
<proteinExistence type="predicted"/>
<gene>
    <name evidence="5" type="primary">CRACR2B</name>
</gene>
<sequence length="377" mass="42716">MASPGKPGAGEAQEEEGWDEGRGPGPLAATLEQAEELFLLCDKEAKGFITRHDLQVSPQPQEAFHPRADLGYSALPSLPGQGLQSDLPLTPEQLEAVFESLDQAHTGFLTAREFCLGLGKLVGVEPAPGALPSQAPEETFEAGWSDVQGTGGSLEEEDEEEEEEEERFCSALVQLGVAQVLSEQRAIRTLWTQLQRERPELLGSFEDVLMRASACLEEAAREREGLEQALRRRESEHEREVRCLYEDMEQQLREQRQRLRSQDVPREERRGRLELELQSREQELERAGLRQRELEQQLQARTTEQLEAQAQNAQLWLANEALRAQLEVAQEQLRRLESDLLGRREQTQRDVVAVSRNMQKEKLSLLRQLELLRNAAS</sequence>
<dbReference type="PROSITE" id="PS50222">
    <property type="entry name" value="EF_HAND_2"/>
    <property type="match status" value="1"/>
</dbReference>
<evidence type="ECO:0000256" key="2">
    <source>
        <dbReference type="SAM" id="MobiDB-lite"/>
    </source>
</evidence>
<dbReference type="Proteomes" id="UP001652580">
    <property type="component" value="Chromosome 9"/>
</dbReference>
<feature type="region of interest" description="Disordered" evidence="2">
    <location>
        <begin position="1"/>
        <end position="29"/>
    </location>
</feature>
<organism evidence="4 5">
    <name type="scientific">Balaenoptera acutorostrata</name>
    <name type="common">Common minke whale</name>
    <name type="synonym">Balaena rostrata</name>
    <dbReference type="NCBI Taxonomy" id="9767"/>
    <lineage>
        <taxon>Eukaryota</taxon>
        <taxon>Metazoa</taxon>
        <taxon>Chordata</taxon>
        <taxon>Craniata</taxon>
        <taxon>Vertebrata</taxon>
        <taxon>Euteleostomi</taxon>
        <taxon>Mammalia</taxon>
        <taxon>Eutheria</taxon>
        <taxon>Laurasiatheria</taxon>
        <taxon>Artiodactyla</taxon>
        <taxon>Whippomorpha</taxon>
        <taxon>Cetacea</taxon>
        <taxon>Mysticeti</taxon>
        <taxon>Balaenopteridae</taxon>
        <taxon>Balaenoptera</taxon>
    </lineage>
</organism>
<reference evidence="5" key="1">
    <citation type="submission" date="2025-08" db="UniProtKB">
        <authorList>
            <consortium name="RefSeq"/>
        </authorList>
    </citation>
    <scope>IDENTIFICATION</scope>
</reference>
<evidence type="ECO:0000313" key="4">
    <source>
        <dbReference type="Proteomes" id="UP001652580"/>
    </source>
</evidence>
<evidence type="ECO:0000256" key="1">
    <source>
        <dbReference type="SAM" id="Coils"/>
    </source>
</evidence>
<accession>A0ABM3U1R7</accession>
<evidence type="ECO:0000313" key="5">
    <source>
        <dbReference type="RefSeq" id="XP_057408285.1"/>
    </source>
</evidence>
<dbReference type="Gene3D" id="1.10.238.10">
    <property type="entry name" value="EF-hand"/>
    <property type="match status" value="1"/>
</dbReference>
<keyword evidence="1" id="KW-0175">Coiled coil</keyword>
<dbReference type="InterPro" id="IPR011992">
    <property type="entry name" value="EF-hand-dom_pair"/>
</dbReference>
<evidence type="ECO:0000259" key="3">
    <source>
        <dbReference type="PROSITE" id="PS50222"/>
    </source>
</evidence>
<name>A0ABM3U1R7_BALAC</name>
<feature type="domain" description="EF-hand" evidence="3">
    <location>
        <begin position="89"/>
        <end position="124"/>
    </location>
</feature>